<dbReference type="InterPro" id="IPR035914">
    <property type="entry name" value="Sperma_CUB_dom_sf"/>
</dbReference>
<name>A0A916ZZE1_9FLAO</name>
<gene>
    <name evidence="3" type="ORF">GCM10010831_21430</name>
</gene>
<evidence type="ECO:0000259" key="2">
    <source>
        <dbReference type="PROSITE" id="PS51038"/>
    </source>
</evidence>
<dbReference type="Pfam" id="PF18962">
    <property type="entry name" value="Por_Secre_tail"/>
    <property type="match status" value="1"/>
</dbReference>
<dbReference type="PROSITE" id="PS51038">
    <property type="entry name" value="BAH"/>
    <property type="match status" value="1"/>
</dbReference>
<dbReference type="Gene3D" id="2.60.40.10">
    <property type="entry name" value="Immunoglobulins"/>
    <property type="match status" value="1"/>
</dbReference>
<protein>
    <recommendedName>
        <fullName evidence="2">BAH domain-containing protein</fullName>
    </recommendedName>
</protein>
<organism evidence="3 4">
    <name type="scientific">Psychroflexus salis</name>
    <dbReference type="NCBI Taxonomy" id="1526574"/>
    <lineage>
        <taxon>Bacteria</taxon>
        <taxon>Pseudomonadati</taxon>
        <taxon>Bacteroidota</taxon>
        <taxon>Flavobacteriia</taxon>
        <taxon>Flavobacteriales</taxon>
        <taxon>Flavobacteriaceae</taxon>
        <taxon>Psychroflexus</taxon>
    </lineage>
</organism>
<accession>A0A916ZZE1</accession>
<dbReference type="EMBL" id="BMGL01000012">
    <property type="protein sequence ID" value="GGE20027.1"/>
    <property type="molecule type" value="Genomic_DNA"/>
</dbReference>
<dbReference type="Proteomes" id="UP000599688">
    <property type="component" value="Unassembled WGS sequence"/>
</dbReference>
<keyword evidence="1" id="KW-0732">Signal</keyword>
<dbReference type="InterPro" id="IPR013783">
    <property type="entry name" value="Ig-like_fold"/>
</dbReference>
<comment type="caution">
    <text evidence="3">The sequence shown here is derived from an EMBL/GenBank/DDBJ whole genome shotgun (WGS) entry which is preliminary data.</text>
</comment>
<feature type="domain" description="BAH" evidence="2">
    <location>
        <begin position="518"/>
        <end position="641"/>
    </location>
</feature>
<evidence type="ECO:0000256" key="1">
    <source>
        <dbReference type="ARBA" id="ARBA00022729"/>
    </source>
</evidence>
<dbReference type="RefSeq" id="WP_188406856.1">
    <property type="nucleotide sequence ID" value="NZ_BMGL01000012.1"/>
</dbReference>
<dbReference type="GO" id="GO:0003682">
    <property type="term" value="F:chromatin binding"/>
    <property type="evidence" value="ECO:0007669"/>
    <property type="project" value="InterPro"/>
</dbReference>
<sequence>MKIFYLPFVLLFTYFGYSQDFNWTSDFNDTDQIDTCNATLALNNNDGNLSNQNKTLTICPSDPDEVISLEFISFSLNTTFSTLEIYNGNSTNSPLVFEYVSDAIPPNPSYIASNPSGCITIKFTTTFIPSIINIGFGAQFVCGDPCQDIFPEVNIDGNTTCETTDDIPYYLTNEMLTFNGSALTSNNTPAEDLNFDWEIDGDDYSGESIQLTFTEVDEIDATLTVTDAQGCQQSIDFEFEIRNDLLNINEVDDEFTLNELVSDVFIAGDCAIVDNINSPNNLNIYNSDDQSIGYFSKGCSDFPFENGIVIGSGSVNNIKNPSSGENNNWPGEDELATLVTGDPNVGTSNNATVIEFEFSSYENEISFNYIFASDEYGGNFVCNFADTFAFILSGPGINDINTYNNDANPNTPAIDLDLGGLNIASIDDGSGNGLIPTTPTNIHPNTDCAEGSLGEFALFQLYNQDNPPYHTLDGETQVLTATATVIPCETYTMKIMVADFQDNIFNSFVFLEGGSFNLGANLGDDIFFTDAEPLFEGDVFTVEAFEDDLEGGVCNFSIEWYKDGELIPNETDLTLDITETGNYEIFIISEENSTLANCNSSDSIYVEFIPVPNPDNIDDIQDILICQPPLNVFNINLRTNDDFVLGTQNPDNFNVDYFLSEVDANAGVNAIDDPENFEINATELQNENITIWIRVEEALTGNAQSFVTSSFQIRVAEPDLSSGIPNLQSCQNENTGFGVFDLSEVESSIFQINESSAFVISYFNSEADAQNNTSPIININNYETDSTSETIWVRLESNFNSDCYEVASFEAEIYQQPEINQLPDLQVCGDYSDNPSFDLSSISPNSVNTPNPDDTLLSLYTTEADAIANINPITQDLSNYQLPNGVFSQDLYVRLTNNNENGSCFTISNFTLNINNVTINPVEDLVACQDDTTALPVFDLTQQSSTLLEGNSILDSNSLSFYQSENDAINATNEIVNLQNFSASSLNQSIWARVESGANPDCFETTSFNLVTQELADVNLNVDDIIVCDNTNNSGFYEDFNFNVLIPQINNLSLSDVTISFHETQIDADNGINAISSPYTNILAFAQTIFVRVENGTNLSSCKQFTSFDIFVNALPEVTLPNEPLLDCDEDADGFANFDLTAFEAILFENTNANNFSVAYYETEADAINQTNPIANPQLFIALTGFTPIYIAVDNGDCPIVISTGVNVNPDDVSCEGIGVDDFSKYINVYPNPVSTNLQINYSAGTPIETIQIFNLNGQLVFQKQYNGLQSHLELNFDEYAAGVYLIKISAGKQTNIQKIVKK</sequence>
<dbReference type="InterPro" id="IPR049804">
    <property type="entry name" value="Choice_anch_L"/>
</dbReference>
<proteinExistence type="predicted"/>
<dbReference type="NCBIfam" id="NF038133">
    <property type="entry name" value="choice_anch_L"/>
    <property type="match status" value="1"/>
</dbReference>
<reference evidence="3 4" key="1">
    <citation type="journal article" date="2014" name="Int. J. Syst. Evol. Microbiol.">
        <title>Complete genome sequence of Corynebacterium casei LMG S-19264T (=DSM 44701T), isolated from a smear-ripened cheese.</title>
        <authorList>
            <consortium name="US DOE Joint Genome Institute (JGI-PGF)"/>
            <person name="Walter F."/>
            <person name="Albersmeier A."/>
            <person name="Kalinowski J."/>
            <person name="Ruckert C."/>
        </authorList>
    </citation>
    <scope>NUCLEOTIDE SEQUENCE [LARGE SCALE GENOMIC DNA]</scope>
    <source>
        <strain evidence="3 4">CGMCC 1.12925</strain>
    </source>
</reference>
<dbReference type="NCBIfam" id="TIGR04183">
    <property type="entry name" value="Por_Secre_tail"/>
    <property type="match status" value="1"/>
</dbReference>
<dbReference type="Gene3D" id="2.60.120.290">
    <property type="entry name" value="Spermadhesin, CUB domain"/>
    <property type="match status" value="1"/>
</dbReference>
<dbReference type="InterPro" id="IPR001025">
    <property type="entry name" value="BAH_dom"/>
</dbReference>
<keyword evidence="4" id="KW-1185">Reference proteome</keyword>
<evidence type="ECO:0000313" key="4">
    <source>
        <dbReference type="Proteomes" id="UP000599688"/>
    </source>
</evidence>
<dbReference type="InterPro" id="IPR026444">
    <property type="entry name" value="Secre_tail"/>
</dbReference>
<evidence type="ECO:0000313" key="3">
    <source>
        <dbReference type="EMBL" id="GGE20027.1"/>
    </source>
</evidence>
<dbReference type="SUPFAM" id="SSF49854">
    <property type="entry name" value="Spermadhesin, CUB domain"/>
    <property type="match status" value="1"/>
</dbReference>